<sequence>MQALILTPTPHLSSSIDFYLKLGFSQVSENPIFMTDGKSFIEISPDRYSRSGFKFFKKTWKEEIKKLESITKVIQIKEGYLISDGNGVWIYLIERIPELVCSDKEASYSVLGNYMGISLESIDPKKSFEIYQAIGFELVFGTLEGGFFSLANHGFTITLMKPNSCPHLFFNPSLTYFNGKNNPEIISKIRTLKIPITEEITYFNKEGIVDNIIIRDPGGLGFFIFND</sequence>
<accession>A0A9X2PBI5</accession>
<evidence type="ECO:0000313" key="2">
    <source>
        <dbReference type="Proteomes" id="UP001142175"/>
    </source>
</evidence>
<dbReference type="EMBL" id="JANSUY010000022">
    <property type="protein sequence ID" value="MCR9017022.1"/>
    <property type="molecule type" value="Genomic_DNA"/>
</dbReference>
<dbReference type="AlphaFoldDB" id="A0A9X2PBI5"/>
<protein>
    <submittedName>
        <fullName evidence="1">Uncharacterized protein</fullName>
    </submittedName>
</protein>
<gene>
    <name evidence="1" type="ORF">NU887_18455</name>
</gene>
<keyword evidence="2" id="KW-1185">Reference proteome</keyword>
<organism evidence="1 2">
    <name type="scientific">Aquiflexum gelatinilyticum</name>
    <dbReference type="NCBI Taxonomy" id="2961943"/>
    <lineage>
        <taxon>Bacteria</taxon>
        <taxon>Pseudomonadati</taxon>
        <taxon>Bacteroidota</taxon>
        <taxon>Cytophagia</taxon>
        <taxon>Cytophagales</taxon>
        <taxon>Cyclobacteriaceae</taxon>
        <taxon>Aquiflexum</taxon>
    </lineage>
</organism>
<dbReference type="Proteomes" id="UP001142175">
    <property type="component" value="Unassembled WGS sequence"/>
</dbReference>
<proteinExistence type="predicted"/>
<dbReference type="RefSeq" id="WP_258424866.1">
    <property type="nucleotide sequence ID" value="NZ_JANSUY010000022.1"/>
</dbReference>
<name>A0A9X2PBI5_9BACT</name>
<evidence type="ECO:0000313" key="1">
    <source>
        <dbReference type="EMBL" id="MCR9017022.1"/>
    </source>
</evidence>
<reference evidence="1" key="1">
    <citation type="submission" date="2022-08" db="EMBL/GenBank/DDBJ databases">
        <authorList>
            <person name="Zhang D."/>
        </authorList>
    </citation>
    <scope>NUCLEOTIDE SEQUENCE</scope>
    <source>
        <strain evidence="1">XJ19-11</strain>
    </source>
</reference>
<comment type="caution">
    <text evidence="1">The sequence shown here is derived from an EMBL/GenBank/DDBJ whole genome shotgun (WGS) entry which is preliminary data.</text>
</comment>